<organism evidence="1 2">
    <name type="scientific">Gossypium arboreum</name>
    <name type="common">Tree cotton</name>
    <name type="synonym">Gossypium nanking</name>
    <dbReference type="NCBI Taxonomy" id="29729"/>
    <lineage>
        <taxon>Eukaryota</taxon>
        <taxon>Viridiplantae</taxon>
        <taxon>Streptophyta</taxon>
        <taxon>Embryophyta</taxon>
        <taxon>Tracheophyta</taxon>
        <taxon>Spermatophyta</taxon>
        <taxon>Magnoliopsida</taxon>
        <taxon>eudicotyledons</taxon>
        <taxon>Gunneridae</taxon>
        <taxon>Pentapetalae</taxon>
        <taxon>rosids</taxon>
        <taxon>malvids</taxon>
        <taxon>Malvales</taxon>
        <taxon>Malvaceae</taxon>
        <taxon>Malvoideae</taxon>
        <taxon>Gossypium</taxon>
    </lineage>
</organism>
<evidence type="ECO:0000313" key="2">
    <source>
        <dbReference type="Proteomes" id="UP000032142"/>
    </source>
</evidence>
<dbReference type="AlphaFoldDB" id="A0A0B0MDJ2"/>
<comment type="caution">
    <text evidence="1">The sequence shown here is derived from an EMBL/GenBank/DDBJ whole genome shotgun (WGS) entry which is preliminary data.</text>
</comment>
<dbReference type="Proteomes" id="UP000032142">
    <property type="component" value="Unassembled WGS sequence"/>
</dbReference>
<evidence type="ECO:0000313" key="1">
    <source>
        <dbReference type="EMBL" id="KHF97483.1"/>
    </source>
</evidence>
<gene>
    <name evidence="1" type="ORF">F383_36709</name>
</gene>
<accession>A0A0B0MDJ2</accession>
<protein>
    <submittedName>
        <fullName evidence="1">Uncharacterized protein</fullName>
    </submittedName>
</protein>
<keyword evidence="2" id="KW-1185">Reference proteome</keyword>
<reference evidence="2" key="1">
    <citation type="submission" date="2014-09" db="EMBL/GenBank/DDBJ databases">
        <authorList>
            <person name="Mudge J."/>
            <person name="Ramaraj T."/>
            <person name="Lindquist I.E."/>
            <person name="Bharti A.K."/>
            <person name="Sundararajan A."/>
            <person name="Cameron C.T."/>
            <person name="Woodward J.E."/>
            <person name="May G.D."/>
            <person name="Brubaker C."/>
            <person name="Broadhvest J."/>
            <person name="Wilkins T.A."/>
        </authorList>
    </citation>
    <scope>NUCLEOTIDE SEQUENCE</scope>
    <source>
        <strain evidence="2">cv. AKA8401</strain>
    </source>
</reference>
<name>A0A0B0MDJ2_GOSAR</name>
<dbReference type="EMBL" id="JRRC01008519">
    <property type="protein sequence ID" value="KHF97483.1"/>
    <property type="molecule type" value="Genomic_DNA"/>
</dbReference>
<proteinExistence type="predicted"/>
<sequence length="67" mass="7340">MGQKRRKWVNMGNQHGLDFLTQVVHTPLSVQQTQALACHTGVSLLSPSLVLFGKGHSSGFRSILKPI</sequence>